<feature type="compositionally biased region" description="Polar residues" evidence="1">
    <location>
        <begin position="284"/>
        <end position="308"/>
    </location>
</feature>
<evidence type="ECO:0000313" key="3">
    <source>
        <dbReference type="Proteomes" id="UP000006757"/>
    </source>
</evidence>
<dbReference type="AlphaFoldDB" id="K1VZG6"/>
<feature type="region of interest" description="Disordered" evidence="1">
    <location>
        <begin position="1"/>
        <end position="131"/>
    </location>
</feature>
<dbReference type="Pfam" id="PF10300">
    <property type="entry name" value="Iml2-TPR_39"/>
    <property type="match status" value="1"/>
</dbReference>
<dbReference type="GO" id="GO:0005741">
    <property type="term" value="C:mitochondrial outer membrane"/>
    <property type="evidence" value="ECO:0007669"/>
    <property type="project" value="TreeGrafter"/>
</dbReference>
<reference evidence="2 3" key="1">
    <citation type="journal article" date="2012" name="Eukaryot. Cell">
        <title>Genome sequence of the Trichosporon asahii environmental strain CBS 8904.</title>
        <authorList>
            <person name="Yang R.Y."/>
            <person name="Li H.T."/>
            <person name="Zhu H."/>
            <person name="Zhou G.P."/>
            <person name="Wang M."/>
            <person name="Wang L."/>
        </authorList>
    </citation>
    <scope>NUCLEOTIDE SEQUENCE [LARGE SCALE GENOMIC DNA]</scope>
    <source>
        <strain evidence="2 3">CBS 8904</strain>
    </source>
</reference>
<feature type="compositionally biased region" description="Low complexity" evidence="1">
    <location>
        <begin position="156"/>
        <end position="182"/>
    </location>
</feature>
<organism evidence="2 3">
    <name type="scientific">Trichosporon asahii var. asahii (strain CBS 8904)</name>
    <name type="common">Yeast</name>
    <dbReference type="NCBI Taxonomy" id="1220162"/>
    <lineage>
        <taxon>Eukaryota</taxon>
        <taxon>Fungi</taxon>
        <taxon>Dikarya</taxon>
        <taxon>Basidiomycota</taxon>
        <taxon>Agaricomycotina</taxon>
        <taxon>Tremellomycetes</taxon>
        <taxon>Trichosporonales</taxon>
        <taxon>Trichosporonaceae</taxon>
        <taxon>Trichosporon</taxon>
    </lineage>
</organism>
<dbReference type="OMA" id="GESHCHF"/>
<sequence>MPMRKFSLSRKSSSNDIRGVRGDTPPVSRSTGAAAAAAAAAASAHASTNGDADSAQGSGSISKGSNRRNSLFGSKSKRRLSSLFNNHRDKDETAPVPPIPAKYASSGTATPSKEMSGVDVDQSKTLPAVPNEAVNAQLANLGIGGPASVASTGPRAPSVSSVPASTSASMTAPAPATPTKASQISVPNGSAVGTNGPVDSTPVRASAAAVENGSPAASVAPSMTRSVSMYSQWGDEDESSDEDDAFWATPDEGLSEVEEEDEDEVNAIERNAATNGVAAAPVNGSVSTSKPPTVNGAPTTSRKASTASMTSLGIPKLHRYQATGAKVNPPKMEYGNPKDVDQAACLAPDLDTCREALSLFLSSKMKESENLLAEKDPKNNHLYLQSGHGLIQSLKGFMTFDSVDLNAALDITKATAHTATMLRRPTGGVFSKIGGLVSHGQALARVRQMTPLERHAELTYAETILVKAQLAIVAGGDWVGLIREALNMRSAHGIYRTLQMYLDEADKNGFDEDIDMDFRSGVLLGTGTSSLMLSLLPGKVLKIAEVFGYAGDRKVALETLMAAGGWSVDSPTPAYDETNEGIRRPICDMILLTFHLVISVLMPVAGVDIPTARKILAYNMRRYPDGIFFLYFQARLHTNECEPELANASLQRALDLELEYVQLQHMCLWDYGCNYFQLNDWQGSYQCFEILRKESNWSRAVYTYATAVNVMELIDDPSVPEATQEHAYQLVLQLPKLAKKIAGKSLPIEKLCNRKARKYVSQGKRLFLPAMELGYVFGSLGATPRRLLLSKWLPRINEELAALEASTPETWGNGTGYWDDYALGHFLRALVQSHACYQPKDASENARQRLPGQPTDEELDAGAERDFRAVIENAPKVELDHYILFHNHYEFGRFFARRGDTANAKAQFDIVASGKLPVPNPHIGKGKYSLEGALQLKNHAAAQALTSKDGSDL</sequence>
<feature type="region of interest" description="Disordered" evidence="1">
    <location>
        <begin position="143"/>
        <end position="200"/>
    </location>
</feature>
<feature type="compositionally biased region" description="Acidic residues" evidence="1">
    <location>
        <begin position="234"/>
        <end position="245"/>
    </location>
</feature>
<dbReference type="EMBL" id="AMBO01000296">
    <property type="protein sequence ID" value="EKD02143.1"/>
    <property type="molecule type" value="Genomic_DNA"/>
</dbReference>
<dbReference type="GO" id="GO:0005829">
    <property type="term" value="C:cytosol"/>
    <property type="evidence" value="ECO:0007669"/>
    <property type="project" value="TreeGrafter"/>
</dbReference>
<dbReference type="GO" id="GO:0005634">
    <property type="term" value="C:nucleus"/>
    <property type="evidence" value="ECO:0007669"/>
    <property type="project" value="TreeGrafter"/>
</dbReference>
<dbReference type="PANTHER" id="PTHR31859:SF1">
    <property type="entry name" value="TETRATRICOPEPTIDE REPEAT PROTEIN 39C"/>
    <property type="match status" value="1"/>
</dbReference>
<dbReference type="eggNOG" id="KOG3783">
    <property type="taxonomic scope" value="Eukaryota"/>
</dbReference>
<dbReference type="InterPro" id="IPR019412">
    <property type="entry name" value="IML2/TPR_39"/>
</dbReference>
<dbReference type="Proteomes" id="UP000006757">
    <property type="component" value="Unassembled WGS sequence"/>
</dbReference>
<feature type="compositionally biased region" description="Polar residues" evidence="1">
    <location>
        <begin position="183"/>
        <end position="193"/>
    </location>
</feature>
<comment type="caution">
    <text evidence="2">The sequence shown here is derived from an EMBL/GenBank/DDBJ whole genome shotgun (WGS) entry which is preliminary data.</text>
</comment>
<evidence type="ECO:0000313" key="2">
    <source>
        <dbReference type="EMBL" id="EKD02143.1"/>
    </source>
</evidence>
<proteinExistence type="predicted"/>
<keyword evidence="3" id="KW-1185">Reference proteome</keyword>
<evidence type="ECO:0000256" key="1">
    <source>
        <dbReference type="SAM" id="MobiDB-lite"/>
    </source>
</evidence>
<feature type="region of interest" description="Disordered" evidence="1">
    <location>
        <begin position="273"/>
        <end position="308"/>
    </location>
</feature>
<feature type="compositionally biased region" description="Low complexity" evidence="1">
    <location>
        <begin position="33"/>
        <end position="47"/>
    </location>
</feature>
<name>K1VZG6_TRIAC</name>
<accession>K1VZG6</accession>
<dbReference type="SUPFAM" id="SSF48452">
    <property type="entry name" value="TPR-like"/>
    <property type="match status" value="1"/>
</dbReference>
<protein>
    <submittedName>
        <fullName evidence="2">Uncharacterized protein</fullName>
    </submittedName>
</protein>
<gene>
    <name evidence="2" type="ORF">A1Q2_03505</name>
</gene>
<dbReference type="InterPro" id="IPR011990">
    <property type="entry name" value="TPR-like_helical_dom_sf"/>
</dbReference>
<dbReference type="HOGENOM" id="CLU_010086_2_0_1"/>
<dbReference type="OrthoDB" id="43460at2759"/>
<feature type="compositionally biased region" description="Polar residues" evidence="1">
    <location>
        <begin position="48"/>
        <end position="73"/>
    </location>
</feature>
<feature type="region of interest" description="Disordered" evidence="1">
    <location>
        <begin position="231"/>
        <end position="260"/>
    </location>
</feature>
<dbReference type="InParanoid" id="K1VZG6"/>
<dbReference type="PANTHER" id="PTHR31859">
    <property type="entry name" value="TETRATRICOPEPTIDE REPEAT PROTEIN 39 FAMILY MEMBER"/>
    <property type="match status" value="1"/>
</dbReference>